<dbReference type="GO" id="GO:0005975">
    <property type="term" value="P:carbohydrate metabolic process"/>
    <property type="evidence" value="ECO:0007669"/>
    <property type="project" value="InterPro"/>
</dbReference>
<evidence type="ECO:0000256" key="1">
    <source>
        <dbReference type="SAM" id="Coils"/>
    </source>
</evidence>
<dbReference type="SUPFAM" id="SSF52833">
    <property type="entry name" value="Thioredoxin-like"/>
    <property type="match status" value="1"/>
</dbReference>
<sequence>MKFVPALLIGFALVFCNRGEPQKERTMKYKHTNRLINETSPYLRQHAHNPVDWYPWGEEAFRKAKEEDKPVLLSVGYAACHWCHVMEKESFEDEQTAALMNERFVNIKVDREERPDVDRIYMQFLQMFTGSGGWPMTVFLTPDKKPFYGGTYFPPEDRYGRPGFKKLLRMVSEFYRNNKKELQQNLEQVEQGFRAQLAEEKPGAIPGKEDFNRAVEELMRYYDPEYGGIGQAPKFPATEALFLLLRKYRNDDDEDALHMVAHTLRKMAAGGIYDQLAGGFARYSVDRQWLVPHFEKMLYDNAGLARLFLATYQATGDSFFLDIARQVLAFVRREMMSPEGGFYSSMDADSEGEEGRYYVWTKREILEALGKRRGEIFCRYYGVTEKGNFEGKNILHVAASLKELSDEFRLALPEVEKILREGREKLLKLRQQRVPPATDTKIIVSWNGLMLSAFADAYQITGDPEYAQVLRTTLDFL</sequence>
<dbReference type="Gene3D" id="3.40.30.10">
    <property type="entry name" value="Glutaredoxin"/>
    <property type="match status" value="1"/>
</dbReference>
<evidence type="ECO:0000313" key="3">
    <source>
        <dbReference type="EMBL" id="HHJ52846.1"/>
    </source>
</evidence>
<dbReference type="Pfam" id="PF03190">
    <property type="entry name" value="Thioredox_DsbH"/>
    <property type="match status" value="1"/>
</dbReference>
<proteinExistence type="predicted"/>
<feature type="non-terminal residue" evidence="3">
    <location>
        <position position="477"/>
    </location>
</feature>
<dbReference type="InterPro" id="IPR012341">
    <property type="entry name" value="6hp_glycosidase-like_sf"/>
</dbReference>
<dbReference type="InterPro" id="IPR004879">
    <property type="entry name" value="Ssp411-like_TRX"/>
</dbReference>
<dbReference type="PANTHER" id="PTHR42899:SF1">
    <property type="entry name" value="SPERMATOGENESIS-ASSOCIATED PROTEIN 20"/>
    <property type="match status" value="1"/>
</dbReference>
<feature type="domain" description="Spermatogenesis-associated protein 20-like TRX" evidence="2">
    <location>
        <begin position="32"/>
        <end position="191"/>
    </location>
</feature>
<dbReference type="InterPro" id="IPR008928">
    <property type="entry name" value="6-hairpin_glycosidase_sf"/>
</dbReference>
<accession>A0A7V5PPH0</accession>
<keyword evidence="1" id="KW-0175">Coiled coil</keyword>
<comment type="caution">
    <text evidence="3">The sequence shown here is derived from an EMBL/GenBank/DDBJ whole genome shotgun (WGS) entry which is preliminary data.</text>
</comment>
<dbReference type="InterPro" id="IPR036249">
    <property type="entry name" value="Thioredoxin-like_sf"/>
</dbReference>
<dbReference type="SUPFAM" id="SSF48208">
    <property type="entry name" value="Six-hairpin glycosidases"/>
    <property type="match status" value="1"/>
</dbReference>
<reference evidence="3" key="1">
    <citation type="journal article" date="2020" name="mSystems">
        <title>Genome- and Community-Level Interaction Insights into Carbon Utilization and Element Cycling Functions of Hydrothermarchaeota in Hydrothermal Sediment.</title>
        <authorList>
            <person name="Zhou Z."/>
            <person name="Liu Y."/>
            <person name="Xu W."/>
            <person name="Pan J."/>
            <person name="Luo Z.H."/>
            <person name="Li M."/>
        </authorList>
    </citation>
    <scope>NUCLEOTIDE SEQUENCE [LARGE SCALE GENOMIC DNA]</scope>
    <source>
        <strain evidence="3">HyVt-527</strain>
    </source>
</reference>
<organism evidence="3">
    <name type="scientific">Caldithrix abyssi</name>
    <dbReference type="NCBI Taxonomy" id="187145"/>
    <lineage>
        <taxon>Bacteria</taxon>
        <taxon>Pseudomonadati</taxon>
        <taxon>Calditrichota</taxon>
        <taxon>Calditrichia</taxon>
        <taxon>Calditrichales</taxon>
        <taxon>Calditrichaceae</taxon>
        <taxon>Caldithrix</taxon>
    </lineage>
</organism>
<evidence type="ECO:0000259" key="2">
    <source>
        <dbReference type="Pfam" id="PF03190"/>
    </source>
</evidence>
<dbReference type="Proteomes" id="UP000886124">
    <property type="component" value="Unassembled WGS sequence"/>
</dbReference>
<dbReference type="AlphaFoldDB" id="A0A7V5PPH0"/>
<gene>
    <name evidence="3" type="ORF">ENJ89_06600</name>
</gene>
<dbReference type="PANTHER" id="PTHR42899">
    <property type="entry name" value="SPERMATOGENESIS-ASSOCIATED PROTEIN 20"/>
    <property type="match status" value="1"/>
</dbReference>
<dbReference type="CDD" id="cd02955">
    <property type="entry name" value="SSP411"/>
    <property type="match status" value="1"/>
</dbReference>
<name>A0A7V5PPH0_CALAY</name>
<dbReference type="Gene3D" id="1.50.10.10">
    <property type="match status" value="1"/>
</dbReference>
<protein>
    <submittedName>
        <fullName evidence="3">Thioredoxin domain-containing protein</fullName>
    </submittedName>
</protein>
<dbReference type="EMBL" id="DROD01000443">
    <property type="protein sequence ID" value="HHJ52846.1"/>
    <property type="molecule type" value="Genomic_DNA"/>
</dbReference>
<dbReference type="InterPro" id="IPR024705">
    <property type="entry name" value="Ssp411"/>
</dbReference>
<feature type="coiled-coil region" evidence="1">
    <location>
        <begin position="172"/>
        <end position="199"/>
    </location>
</feature>